<comment type="caution">
    <text evidence="2">The sequence shown here is derived from an EMBL/GenBank/DDBJ whole genome shotgun (WGS) entry which is preliminary data.</text>
</comment>
<evidence type="ECO:0000313" key="3">
    <source>
        <dbReference type="Proteomes" id="UP000314294"/>
    </source>
</evidence>
<sequence>MKEQPLLLGPCQPAWSEPTSGYIEKPAPRSHAQSHTSTTVGGFQSTNGPAGQRPAARTQAVDGTQ</sequence>
<feature type="compositionally biased region" description="Polar residues" evidence="1">
    <location>
        <begin position="31"/>
        <end position="49"/>
    </location>
</feature>
<dbReference type="EMBL" id="SRLO01000062">
    <property type="protein sequence ID" value="TNN79731.1"/>
    <property type="molecule type" value="Genomic_DNA"/>
</dbReference>
<dbReference type="AlphaFoldDB" id="A0A4Z2IPI1"/>
<accession>A0A4Z2IPI1</accession>
<gene>
    <name evidence="2" type="ORF">EYF80_010105</name>
</gene>
<name>A0A4Z2IPI1_9TELE</name>
<organism evidence="2 3">
    <name type="scientific">Liparis tanakae</name>
    <name type="common">Tanaka's snailfish</name>
    <dbReference type="NCBI Taxonomy" id="230148"/>
    <lineage>
        <taxon>Eukaryota</taxon>
        <taxon>Metazoa</taxon>
        <taxon>Chordata</taxon>
        <taxon>Craniata</taxon>
        <taxon>Vertebrata</taxon>
        <taxon>Euteleostomi</taxon>
        <taxon>Actinopterygii</taxon>
        <taxon>Neopterygii</taxon>
        <taxon>Teleostei</taxon>
        <taxon>Neoteleostei</taxon>
        <taxon>Acanthomorphata</taxon>
        <taxon>Eupercaria</taxon>
        <taxon>Perciformes</taxon>
        <taxon>Cottioidei</taxon>
        <taxon>Cottales</taxon>
        <taxon>Liparidae</taxon>
        <taxon>Liparis</taxon>
    </lineage>
</organism>
<evidence type="ECO:0000256" key="1">
    <source>
        <dbReference type="SAM" id="MobiDB-lite"/>
    </source>
</evidence>
<keyword evidence="3" id="KW-1185">Reference proteome</keyword>
<protein>
    <submittedName>
        <fullName evidence="2">Uncharacterized protein</fullName>
    </submittedName>
</protein>
<proteinExistence type="predicted"/>
<reference evidence="2 3" key="1">
    <citation type="submission" date="2019-03" db="EMBL/GenBank/DDBJ databases">
        <title>First draft genome of Liparis tanakae, snailfish: a comprehensive survey of snailfish specific genes.</title>
        <authorList>
            <person name="Kim W."/>
            <person name="Song I."/>
            <person name="Jeong J.-H."/>
            <person name="Kim D."/>
            <person name="Kim S."/>
            <person name="Ryu S."/>
            <person name="Song J.Y."/>
            <person name="Lee S.K."/>
        </authorList>
    </citation>
    <scope>NUCLEOTIDE SEQUENCE [LARGE SCALE GENOMIC DNA]</scope>
    <source>
        <tissue evidence="2">Muscle</tissue>
    </source>
</reference>
<feature type="region of interest" description="Disordered" evidence="1">
    <location>
        <begin position="1"/>
        <end position="65"/>
    </location>
</feature>
<evidence type="ECO:0000313" key="2">
    <source>
        <dbReference type="EMBL" id="TNN79731.1"/>
    </source>
</evidence>
<dbReference type="Proteomes" id="UP000314294">
    <property type="component" value="Unassembled WGS sequence"/>
</dbReference>